<dbReference type="AlphaFoldDB" id="A0A2A9DN72"/>
<dbReference type="OrthoDB" id="3579719at2"/>
<dbReference type="EMBL" id="PDJF01000001">
    <property type="protein sequence ID" value="PFG27841.1"/>
    <property type="molecule type" value="Genomic_DNA"/>
</dbReference>
<evidence type="ECO:0000313" key="1">
    <source>
        <dbReference type="EMBL" id="PFG27841.1"/>
    </source>
</evidence>
<dbReference type="Proteomes" id="UP000221653">
    <property type="component" value="Unassembled WGS sequence"/>
</dbReference>
<comment type="caution">
    <text evidence="1">The sequence shown here is derived from an EMBL/GenBank/DDBJ whole genome shotgun (WGS) entry which is preliminary data.</text>
</comment>
<organism evidence="1 2">
    <name type="scientific">Corynebacterium renale</name>
    <dbReference type="NCBI Taxonomy" id="1724"/>
    <lineage>
        <taxon>Bacteria</taxon>
        <taxon>Bacillati</taxon>
        <taxon>Actinomycetota</taxon>
        <taxon>Actinomycetes</taxon>
        <taxon>Mycobacteriales</taxon>
        <taxon>Corynebacteriaceae</taxon>
        <taxon>Corynebacterium</taxon>
    </lineage>
</organism>
<dbReference type="STRING" id="1724.GCA_001044175_02543"/>
<protein>
    <recommendedName>
        <fullName evidence="3">VCBS repeat protein</fullName>
    </recommendedName>
</protein>
<evidence type="ECO:0008006" key="3">
    <source>
        <dbReference type="Google" id="ProtNLM"/>
    </source>
</evidence>
<keyword evidence="2" id="KW-1185">Reference proteome</keyword>
<proteinExistence type="predicted"/>
<accession>A0A2A9DN72</accession>
<gene>
    <name evidence="1" type="ORF">ATK06_0920</name>
</gene>
<evidence type="ECO:0000313" key="2">
    <source>
        <dbReference type="Proteomes" id="UP000221653"/>
    </source>
</evidence>
<sequence>MDFLDHFTEFADFSGDLEHDASDSLALTTSDGLTLFSDLDGDGIADHAVHIDADGNTTEFRTPTTWITPELGQ</sequence>
<reference evidence="1 2" key="1">
    <citation type="submission" date="2017-10" db="EMBL/GenBank/DDBJ databases">
        <title>Sequencing the genomes of 1000 actinobacteria strains.</title>
        <authorList>
            <person name="Klenk H.-P."/>
        </authorList>
    </citation>
    <scope>NUCLEOTIDE SEQUENCE [LARGE SCALE GENOMIC DNA]</scope>
    <source>
        <strain evidence="1 2">DSM 20688</strain>
    </source>
</reference>
<dbReference type="RefSeq" id="WP_048381249.1">
    <property type="nucleotide sequence ID" value="NZ_LDYE01000009.1"/>
</dbReference>
<name>A0A2A9DN72_9CORY</name>